<dbReference type="EMBL" id="JAWDGP010007534">
    <property type="protein sequence ID" value="KAK3714603.1"/>
    <property type="molecule type" value="Genomic_DNA"/>
</dbReference>
<accession>A0AAE0XVA7</accession>
<dbReference type="Proteomes" id="UP001283361">
    <property type="component" value="Unassembled WGS sequence"/>
</dbReference>
<comment type="caution">
    <text evidence="2">The sequence shown here is derived from an EMBL/GenBank/DDBJ whole genome shotgun (WGS) entry which is preliminary data.</text>
</comment>
<reference evidence="2" key="1">
    <citation type="journal article" date="2023" name="G3 (Bethesda)">
        <title>A reference genome for the long-term kleptoplast-retaining sea slug Elysia crispata morphotype clarki.</title>
        <authorList>
            <person name="Eastman K.E."/>
            <person name="Pendleton A.L."/>
            <person name="Shaikh M.A."/>
            <person name="Suttiyut T."/>
            <person name="Ogas R."/>
            <person name="Tomko P."/>
            <person name="Gavelis G."/>
            <person name="Widhalm J.R."/>
            <person name="Wisecaver J.H."/>
        </authorList>
    </citation>
    <scope>NUCLEOTIDE SEQUENCE</scope>
    <source>
        <strain evidence="2">ECLA1</strain>
    </source>
</reference>
<proteinExistence type="predicted"/>
<feature type="region of interest" description="Disordered" evidence="1">
    <location>
        <begin position="1"/>
        <end position="20"/>
    </location>
</feature>
<sequence>MGRTSLREPSVPEPPPHHLAPSLALLQSHATSLTLEPCVTELNERHIRLGGSMRTTPGHPPVVAGSMACPNQGVAFLSALSELAVSTIFSLTFGRKLEKSQRLLYLFNFHCNDNGR</sequence>
<evidence type="ECO:0000313" key="2">
    <source>
        <dbReference type="EMBL" id="KAK3714603.1"/>
    </source>
</evidence>
<dbReference type="AlphaFoldDB" id="A0AAE0XVA7"/>
<evidence type="ECO:0000313" key="3">
    <source>
        <dbReference type="Proteomes" id="UP001283361"/>
    </source>
</evidence>
<evidence type="ECO:0000256" key="1">
    <source>
        <dbReference type="SAM" id="MobiDB-lite"/>
    </source>
</evidence>
<name>A0AAE0XVA7_9GAST</name>
<protein>
    <submittedName>
        <fullName evidence="2">Uncharacterized protein</fullName>
    </submittedName>
</protein>
<organism evidence="2 3">
    <name type="scientific">Elysia crispata</name>
    <name type="common">lettuce slug</name>
    <dbReference type="NCBI Taxonomy" id="231223"/>
    <lineage>
        <taxon>Eukaryota</taxon>
        <taxon>Metazoa</taxon>
        <taxon>Spiralia</taxon>
        <taxon>Lophotrochozoa</taxon>
        <taxon>Mollusca</taxon>
        <taxon>Gastropoda</taxon>
        <taxon>Heterobranchia</taxon>
        <taxon>Euthyneura</taxon>
        <taxon>Panpulmonata</taxon>
        <taxon>Sacoglossa</taxon>
        <taxon>Placobranchoidea</taxon>
        <taxon>Plakobranchidae</taxon>
        <taxon>Elysia</taxon>
    </lineage>
</organism>
<keyword evidence="3" id="KW-1185">Reference proteome</keyword>
<gene>
    <name evidence="2" type="ORF">RRG08_020859</name>
</gene>